<dbReference type="Proteomes" id="UP000215896">
    <property type="component" value="Unassembled WGS sequence"/>
</dbReference>
<keyword evidence="2" id="KW-1185">Reference proteome</keyword>
<proteinExistence type="predicted"/>
<sequence>MTSGTRTGPCGHQDRQQRDATAFLDARIEARLDLFEADLSTYGDLADCVGELTLGILHDARQVRAGIAGPVKLADDVRTRTLARRWSDRLTDAIALYRDREQAVAIVVQLGGCLAYAAVHDAPLSRDTIARAVRSLSE</sequence>
<name>A0A255G7C1_9ACTN</name>
<comment type="caution">
    <text evidence="1">The sequence shown here is derived from an EMBL/GenBank/DDBJ whole genome shotgun (WGS) entry which is preliminary data.</text>
</comment>
<dbReference type="EMBL" id="NMVO01000015">
    <property type="protein sequence ID" value="OYO11818.1"/>
    <property type="molecule type" value="Genomic_DNA"/>
</dbReference>
<reference evidence="1 2" key="1">
    <citation type="submission" date="2017-07" db="EMBL/GenBank/DDBJ databases">
        <title>Draft whole genome sequences of clinical Proprionibacteriaceae strains.</title>
        <authorList>
            <person name="Bernier A.-M."/>
            <person name="Bernard K."/>
            <person name="Domingo M.-C."/>
        </authorList>
    </citation>
    <scope>NUCLEOTIDE SEQUENCE [LARGE SCALE GENOMIC DNA]</scope>
    <source>
        <strain evidence="1 2">NML 030167</strain>
    </source>
</reference>
<organism evidence="1 2">
    <name type="scientific">Enemella evansiae</name>
    <dbReference type="NCBI Taxonomy" id="2016499"/>
    <lineage>
        <taxon>Bacteria</taxon>
        <taxon>Bacillati</taxon>
        <taxon>Actinomycetota</taxon>
        <taxon>Actinomycetes</taxon>
        <taxon>Propionibacteriales</taxon>
        <taxon>Propionibacteriaceae</taxon>
        <taxon>Enemella</taxon>
    </lineage>
</organism>
<dbReference type="RefSeq" id="WP_094406176.1">
    <property type="nucleotide sequence ID" value="NZ_NMVO01000015.1"/>
</dbReference>
<gene>
    <name evidence="1" type="ORF">CGZ94_15605</name>
</gene>
<evidence type="ECO:0000313" key="1">
    <source>
        <dbReference type="EMBL" id="OYO11818.1"/>
    </source>
</evidence>
<accession>A0A255G7C1</accession>
<dbReference type="Gene3D" id="1.10.357.10">
    <property type="entry name" value="Tetracycline Repressor, domain 2"/>
    <property type="match status" value="1"/>
</dbReference>
<dbReference type="AlphaFoldDB" id="A0A255G7C1"/>
<protein>
    <submittedName>
        <fullName evidence="1">Uncharacterized protein</fullName>
    </submittedName>
</protein>
<evidence type="ECO:0000313" key="2">
    <source>
        <dbReference type="Proteomes" id="UP000215896"/>
    </source>
</evidence>